<dbReference type="InterPro" id="IPR022695">
    <property type="entry name" value="Histidinol_DH_monofunct"/>
</dbReference>
<evidence type="ECO:0000313" key="4">
    <source>
        <dbReference type="EMBL" id="GKT35164.1"/>
    </source>
</evidence>
<protein>
    <submittedName>
        <fullName evidence="4">Histidinol dehydrogenase</fullName>
    </submittedName>
</protein>
<evidence type="ECO:0000256" key="1">
    <source>
        <dbReference type="ARBA" id="ARBA00010178"/>
    </source>
</evidence>
<organism evidence="4 5">
    <name type="scientific">Aduncisulcus paluster</name>
    <dbReference type="NCBI Taxonomy" id="2918883"/>
    <lineage>
        <taxon>Eukaryota</taxon>
        <taxon>Metamonada</taxon>
        <taxon>Carpediemonas-like organisms</taxon>
        <taxon>Aduncisulcus</taxon>
    </lineage>
</organism>
<dbReference type="PANTHER" id="PTHR21256:SF2">
    <property type="entry name" value="HISTIDINE BIOSYNTHESIS TRIFUNCTIONAL PROTEIN"/>
    <property type="match status" value="1"/>
</dbReference>
<dbReference type="PANTHER" id="PTHR21256">
    <property type="entry name" value="HISTIDINOL DEHYDROGENASE HDH"/>
    <property type="match status" value="1"/>
</dbReference>
<dbReference type="PIRSF" id="PIRSF000099">
    <property type="entry name" value="Histidinol_dh"/>
    <property type="match status" value="1"/>
</dbReference>
<dbReference type="Pfam" id="PF09442">
    <property type="entry name" value="DUF2018"/>
    <property type="match status" value="1"/>
</dbReference>
<accession>A0ABQ5KRR5</accession>
<dbReference type="HAMAP" id="MF_01024">
    <property type="entry name" value="HisD"/>
    <property type="match status" value="1"/>
</dbReference>
<dbReference type="Proteomes" id="UP001057375">
    <property type="component" value="Unassembled WGS sequence"/>
</dbReference>
<dbReference type="Gene3D" id="3.40.50.1980">
    <property type="entry name" value="Nitrogenase molybdenum iron protein domain"/>
    <property type="match status" value="2"/>
</dbReference>
<dbReference type="InterPro" id="IPR012131">
    <property type="entry name" value="Hstdl_DH"/>
</dbReference>
<keyword evidence="5" id="KW-1185">Reference proteome</keyword>
<dbReference type="Gene3D" id="1.20.5.1300">
    <property type="match status" value="1"/>
</dbReference>
<sequence length="468" mass="51183">SGIVNGIIDDIVENGNKAVKEHVSKFDNWTPVKDEDLFIDVEDMEKAYNNIDAKLKESLHLAYDRIKKYHEKQLPKSWMDYESNGTILGQKVTAVDRAGLYIPGGKAAYPSSLLMNAIPAIVAGVEEIIVCTPTPDDEPNELLLAACHLCVGGASAVAAMAYGTETLKKVDVITGPGNIFVATAKKLVFGEVNIDMIAGPSEIGILADGTAKPKYLAIDLLSQAEHDEMASSIMITTCEEIAKFTSDEVDNYLKVLSRNEIAKKSIDERGCIIIATSMDEAIELMNEIAPEHLEVMTKSPFELLPQIKHAGAIFLGENTPEPIGDYIAGPNHTLPTGGTAKFYSPLNVEDFMKKSSIISFSQNAINEIGEACALLADTEDEDDIFGGTPKSKFWDIVNTANDDLVKEQIDVLLEKFAVMESLLLETHDEEKLSKVIEEYSFKNSSDVELSKKSAYIHVTTEIISRLDS</sequence>
<dbReference type="NCBIfam" id="TIGR00069">
    <property type="entry name" value="hisD"/>
    <property type="match status" value="1"/>
</dbReference>
<gene>
    <name evidence="4" type="ORF">ADUPG1_002936</name>
</gene>
<comment type="similarity">
    <text evidence="1 3">Belongs to the histidinol dehydrogenase family.</text>
</comment>
<evidence type="ECO:0000313" key="5">
    <source>
        <dbReference type="Proteomes" id="UP001057375"/>
    </source>
</evidence>
<dbReference type="InterPro" id="IPR018563">
    <property type="entry name" value="DUF2018"/>
</dbReference>
<dbReference type="Gene3D" id="1.10.3350.10">
    <property type="entry name" value="HP0242-like domain"/>
    <property type="match status" value="1"/>
</dbReference>
<dbReference type="PRINTS" id="PR00083">
    <property type="entry name" value="HOLDHDRGNASE"/>
</dbReference>
<reference evidence="4" key="1">
    <citation type="submission" date="2022-03" db="EMBL/GenBank/DDBJ databases">
        <title>Draft genome sequence of Aduncisulcus paluster, a free-living microaerophilic Fornicata.</title>
        <authorList>
            <person name="Yuyama I."/>
            <person name="Kume K."/>
            <person name="Tamura T."/>
            <person name="Inagaki Y."/>
            <person name="Hashimoto T."/>
        </authorList>
    </citation>
    <scope>NUCLEOTIDE SEQUENCE</scope>
    <source>
        <strain evidence="4">NY0171</strain>
    </source>
</reference>
<dbReference type="EMBL" id="BQXS01003711">
    <property type="protein sequence ID" value="GKT35164.1"/>
    <property type="molecule type" value="Genomic_DNA"/>
</dbReference>
<dbReference type="CDD" id="cd06572">
    <property type="entry name" value="Histidinol_dh"/>
    <property type="match status" value="1"/>
</dbReference>
<dbReference type="SUPFAM" id="SSF53720">
    <property type="entry name" value="ALDH-like"/>
    <property type="match status" value="1"/>
</dbReference>
<dbReference type="SUPFAM" id="SSF158752">
    <property type="entry name" value="HP0242-like"/>
    <property type="match status" value="1"/>
</dbReference>
<comment type="caution">
    <text evidence="4">The sequence shown here is derived from an EMBL/GenBank/DDBJ whole genome shotgun (WGS) entry which is preliminary data.</text>
</comment>
<name>A0ABQ5KRR5_9EUKA</name>
<evidence type="ECO:0000256" key="2">
    <source>
        <dbReference type="ARBA" id="ARBA00023002"/>
    </source>
</evidence>
<feature type="non-terminal residue" evidence="4">
    <location>
        <position position="1"/>
    </location>
</feature>
<dbReference type="InterPro" id="IPR023126">
    <property type="entry name" value="HP0242-like_sf"/>
</dbReference>
<evidence type="ECO:0000256" key="3">
    <source>
        <dbReference type="RuleBase" id="RU004175"/>
    </source>
</evidence>
<proteinExistence type="inferred from homology"/>
<keyword evidence="2" id="KW-0560">Oxidoreductase</keyword>
<dbReference type="Pfam" id="PF00815">
    <property type="entry name" value="Histidinol_dh"/>
    <property type="match status" value="1"/>
</dbReference>
<dbReference type="InterPro" id="IPR016161">
    <property type="entry name" value="Ald_DH/histidinol_DH"/>
</dbReference>